<evidence type="ECO:0000313" key="20">
    <source>
        <dbReference type="Proteomes" id="UP000664545"/>
    </source>
</evidence>
<dbReference type="EMBL" id="JAFJZZ010000001">
    <property type="protein sequence ID" value="MBN7772430.1"/>
    <property type="molecule type" value="Genomic_DNA"/>
</dbReference>
<evidence type="ECO:0000256" key="2">
    <source>
        <dbReference type="ARBA" id="ARBA00012417"/>
    </source>
</evidence>
<evidence type="ECO:0000256" key="4">
    <source>
        <dbReference type="ARBA" id="ARBA00022679"/>
    </source>
</evidence>
<dbReference type="PROSITE" id="PS00447">
    <property type="entry name" value="DNA_POLYMERASE_A"/>
    <property type="match status" value="1"/>
</dbReference>
<dbReference type="InterPro" id="IPR036279">
    <property type="entry name" value="5-3_exonuclease_C_sf"/>
</dbReference>
<dbReference type="GO" id="GO:0003677">
    <property type="term" value="F:DNA binding"/>
    <property type="evidence" value="ECO:0007669"/>
    <property type="project" value="UniProtKB-UniRule"/>
</dbReference>
<dbReference type="InterPro" id="IPR036397">
    <property type="entry name" value="RNaseH_sf"/>
</dbReference>
<comment type="function">
    <text evidence="16">In addition to polymerase activity, this DNA polymerase exhibits 5'-3' exonuclease activity.</text>
</comment>
<keyword evidence="13 16" id="KW-0234">DNA repair</keyword>
<evidence type="ECO:0000256" key="11">
    <source>
        <dbReference type="ARBA" id="ARBA00022932"/>
    </source>
</evidence>
<sequence length="914" mass="103978">MEKRIVIIDGNSLINRAYYAMQRPMITKEGLYTQGVYGFLNMLAKIKNDYEPGYIVVAFDKKAPTFRHLEFDAYKAGRKQMPTELAMQMPILKDALDALNIKMVELEGFEADDLIGTIAKEAERSDLEPLIITGDKDALQLATDKTKVLITKKGISEFELFDENSFHEKYGFTPLQFIDYKGLMGDQSDNIPGLPGVGEKTAQKLILEFGSIENLIANTEQISNEKLRVKVEENAQLATMSKMLATIHTNVPIDMDFSQYLSEEPDYEKLIEIYTKLEFNSFLKKLKNTNLNEAKKINQGEATGEDEAAGSPRNQRKSLIVCSEAELADVLSKLKEQEEILLKVYSDKNHRNIPLVYGIGITSTEFVIYVTCNQDEAIIPTLLRTIVEKQLKIIGYYLIYDYYALLSNCLHDGFHVTASKEGYVFNTVFDCAIAGYVLEPSKSNYDLKTIVYETLHIEMENEDEFISANGQMSLLADTSESYLAYTEKWAQAIEDIRFIQQNRLKHEDLEEVYYTIELPLIEPMASMEVYGFKLDKHELITAGESIALQIHELTAKIHELAGEETFNINSPSQLGVILFEKMGLPAGKKTKTGYSTNAEILERIKDEHEIIPFILEYRMLSKLKSTYIDGLLPLVHEDGRIHAHFQQTVAATGRLSCTEPNLQNIPIRQELGRKLRKAFVPKEHFTLIGADYSQIELRILAHMSDEEHLIHAFNNHEDIHRATASRVFGIPEDDVTLLQRSNAKAVNFGVIYGMSGFGLSEELNITRKEAEKYINEYFKTNPKVKEFMDSQIEFCKQNGYVTTLMGRKRTIHEINASNYMVRQLGERLAMNSPIQGSAADIIKLAMIKVYRELNKRGTQSRLILQVHDELIIETAQDEAEEIKELLAACMESAMSLKIKLAVEVNQGKNWYELK</sequence>
<keyword evidence="7" id="KW-0540">Nuclease</keyword>
<dbReference type="Proteomes" id="UP000664545">
    <property type="component" value="Unassembled WGS sequence"/>
</dbReference>
<dbReference type="Pfam" id="PF02739">
    <property type="entry name" value="5_3_exonuc_N"/>
    <property type="match status" value="1"/>
</dbReference>
<evidence type="ECO:0000256" key="12">
    <source>
        <dbReference type="ARBA" id="ARBA00023125"/>
    </source>
</evidence>
<evidence type="ECO:0000259" key="18">
    <source>
        <dbReference type="SMART" id="SM00482"/>
    </source>
</evidence>
<evidence type="ECO:0000256" key="1">
    <source>
        <dbReference type="ARBA" id="ARBA00007705"/>
    </source>
</evidence>
<evidence type="ECO:0000256" key="5">
    <source>
        <dbReference type="ARBA" id="ARBA00022695"/>
    </source>
</evidence>
<dbReference type="InterPro" id="IPR020046">
    <property type="entry name" value="5-3_exonucl_a-hlix_arch_N"/>
</dbReference>
<dbReference type="SMART" id="SM00279">
    <property type="entry name" value="HhH2"/>
    <property type="match status" value="1"/>
</dbReference>
<dbReference type="InterPro" id="IPR043502">
    <property type="entry name" value="DNA/RNA_pol_sf"/>
</dbReference>
<dbReference type="InterPro" id="IPR002421">
    <property type="entry name" value="5-3_exonuclease"/>
</dbReference>
<dbReference type="Gene3D" id="3.40.50.1010">
    <property type="entry name" value="5'-nuclease"/>
    <property type="match status" value="1"/>
</dbReference>
<evidence type="ECO:0000256" key="14">
    <source>
        <dbReference type="ARBA" id="ARBA00049244"/>
    </source>
</evidence>
<dbReference type="SUPFAM" id="SSF56672">
    <property type="entry name" value="DNA/RNA polymerases"/>
    <property type="match status" value="1"/>
</dbReference>
<dbReference type="SUPFAM" id="SSF47807">
    <property type="entry name" value="5' to 3' exonuclease, C-terminal subdomain"/>
    <property type="match status" value="1"/>
</dbReference>
<dbReference type="NCBIfam" id="TIGR00593">
    <property type="entry name" value="pola"/>
    <property type="match status" value="1"/>
</dbReference>
<keyword evidence="11 16" id="KW-0239">DNA-directed DNA polymerase</keyword>
<keyword evidence="12 16" id="KW-0238">DNA-binding</keyword>
<keyword evidence="10 16" id="KW-0269">Exonuclease</keyword>
<dbReference type="NCBIfam" id="NF004397">
    <property type="entry name" value="PRK05755.1"/>
    <property type="match status" value="1"/>
</dbReference>
<dbReference type="GO" id="GO:0006302">
    <property type="term" value="P:double-strand break repair"/>
    <property type="evidence" value="ECO:0007669"/>
    <property type="project" value="TreeGrafter"/>
</dbReference>
<keyword evidence="20" id="KW-1185">Reference proteome</keyword>
<dbReference type="FunFam" id="1.10.150.20:FF:000003">
    <property type="entry name" value="DNA polymerase I"/>
    <property type="match status" value="1"/>
</dbReference>
<gene>
    <name evidence="16 19" type="primary">polA</name>
    <name evidence="19" type="ORF">JYB65_03560</name>
</gene>
<proteinExistence type="inferred from homology"/>
<dbReference type="InterPro" id="IPR020045">
    <property type="entry name" value="DNA_polI_H3TH"/>
</dbReference>
<organism evidence="19 20">
    <name type="scientific">Clostridium aminobutyricum</name>
    <dbReference type="NCBI Taxonomy" id="33953"/>
    <lineage>
        <taxon>Bacteria</taxon>
        <taxon>Bacillati</taxon>
        <taxon>Bacillota</taxon>
        <taxon>Clostridia</taxon>
        <taxon>Eubacteriales</taxon>
        <taxon>Clostridiaceae</taxon>
        <taxon>Clostridium</taxon>
    </lineage>
</organism>
<dbReference type="InterPro" id="IPR002298">
    <property type="entry name" value="DNA_polymerase_A"/>
</dbReference>
<name>A0A939D7D1_CLOAM</name>
<comment type="similarity">
    <text evidence="1 16">Belongs to the DNA polymerase type-A family.</text>
</comment>
<dbReference type="GO" id="GO:0003887">
    <property type="term" value="F:DNA-directed DNA polymerase activity"/>
    <property type="evidence" value="ECO:0007669"/>
    <property type="project" value="UniProtKB-UniRule"/>
</dbReference>
<dbReference type="SUPFAM" id="SSF88723">
    <property type="entry name" value="PIN domain-like"/>
    <property type="match status" value="1"/>
</dbReference>
<dbReference type="Gene3D" id="1.10.150.20">
    <property type="entry name" value="5' to 3' exonuclease, C-terminal subdomain"/>
    <property type="match status" value="2"/>
</dbReference>
<dbReference type="GO" id="GO:0008409">
    <property type="term" value="F:5'-3' exonuclease activity"/>
    <property type="evidence" value="ECO:0007669"/>
    <property type="project" value="UniProtKB-UniRule"/>
</dbReference>
<evidence type="ECO:0000256" key="15">
    <source>
        <dbReference type="NCBIfam" id="TIGR00593"/>
    </source>
</evidence>
<keyword evidence="5 16" id="KW-0548">Nucleotidyltransferase</keyword>
<dbReference type="Pfam" id="PF00476">
    <property type="entry name" value="DNA_pol_A"/>
    <property type="match status" value="1"/>
</dbReference>
<protein>
    <recommendedName>
        <fullName evidence="3 15">DNA polymerase I</fullName>
        <ecNumber evidence="2 15">2.7.7.7</ecNumber>
    </recommendedName>
</protein>
<evidence type="ECO:0000256" key="7">
    <source>
        <dbReference type="ARBA" id="ARBA00022722"/>
    </source>
</evidence>
<reference evidence="19" key="1">
    <citation type="submission" date="2021-02" db="EMBL/GenBank/DDBJ databases">
        <title>Abyssanaerobacter marinus gen.nov., sp., nov, anaerobic bacterium isolated from the Onnuri vent field of Indian Ocean and suggestion of Mogibacteriaceae fam. nov., and proposal of reclassification of ambiguous this family's genus member.</title>
        <authorList>
            <person name="Kim Y.J."/>
            <person name="Yang J.-A."/>
        </authorList>
    </citation>
    <scope>NUCLEOTIDE SEQUENCE</scope>
    <source>
        <strain evidence="19">DSM 2634</strain>
    </source>
</reference>
<evidence type="ECO:0000313" key="19">
    <source>
        <dbReference type="EMBL" id="MBN7772430.1"/>
    </source>
</evidence>
<dbReference type="InterPro" id="IPR019760">
    <property type="entry name" value="DNA-dir_DNA_pol_A_CS"/>
</dbReference>
<evidence type="ECO:0000256" key="13">
    <source>
        <dbReference type="ARBA" id="ARBA00023204"/>
    </source>
</evidence>
<dbReference type="GO" id="GO:0006261">
    <property type="term" value="P:DNA-templated DNA replication"/>
    <property type="evidence" value="ECO:0007669"/>
    <property type="project" value="UniProtKB-UniRule"/>
</dbReference>
<dbReference type="Gene3D" id="3.30.70.370">
    <property type="match status" value="1"/>
</dbReference>
<dbReference type="SMART" id="SM00482">
    <property type="entry name" value="POLAc"/>
    <property type="match status" value="1"/>
</dbReference>
<evidence type="ECO:0000256" key="3">
    <source>
        <dbReference type="ARBA" id="ARBA00020311"/>
    </source>
</evidence>
<evidence type="ECO:0000256" key="6">
    <source>
        <dbReference type="ARBA" id="ARBA00022705"/>
    </source>
</evidence>
<comment type="subunit">
    <text evidence="16">Single-chain monomer with multiple functions.</text>
</comment>
<evidence type="ECO:0000259" key="17">
    <source>
        <dbReference type="SMART" id="SM00475"/>
    </source>
</evidence>
<dbReference type="FunFam" id="1.20.1060.10:FF:000001">
    <property type="entry name" value="DNA polymerase I"/>
    <property type="match status" value="1"/>
</dbReference>
<feature type="domain" description="5'-3' exonuclease" evidence="17">
    <location>
        <begin position="3"/>
        <end position="263"/>
    </location>
</feature>
<dbReference type="CDD" id="cd08637">
    <property type="entry name" value="DNA_pol_A_pol_I_C"/>
    <property type="match status" value="1"/>
</dbReference>
<evidence type="ECO:0000256" key="16">
    <source>
        <dbReference type="RuleBase" id="RU004460"/>
    </source>
</evidence>
<dbReference type="RefSeq" id="WP_206581235.1">
    <property type="nucleotide sequence ID" value="NZ_JAFJZZ010000001.1"/>
</dbReference>
<dbReference type="CDD" id="cd09898">
    <property type="entry name" value="H3TH_53EXO"/>
    <property type="match status" value="1"/>
</dbReference>
<evidence type="ECO:0000256" key="10">
    <source>
        <dbReference type="ARBA" id="ARBA00022839"/>
    </source>
</evidence>
<dbReference type="AlphaFoldDB" id="A0A939D7D1"/>
<dbReference type="Gene3D" id="3.30.420.10">
    <property type="entry name" value="Ribonuclease H-like superfamily/Ribonuclease H"/>
    <property type="match status" value="1"/>
</dbReference>
<dbReference type="InterPro" id="IPR029060">
    <property type="entry name" value="PIN-like_dom_sf"/>
</dbReference>
<evidence type="ECO:0000256" key="8">
    <source>
        <dbReference type="ARBA" id="ARBA00022763"/>
    </source>
</evidence>
<dbReference type="Gene3D" id="1.20.1060.10">
    <property type="entry name" value="Taq DNA Polymerase, Chain T, domain 4"/>
    <property type="match status" value="1"/>
</dbReference>
<comment type="caution">
    <text evidence="19">The sequence shown here is derived from an EMBL/GenBank/DDBJ whole genome shotgun (WGS) entry which is preliminary data.</text>
</comment>
<dbReference type="FunFam" id="3.40.50.1010:FF:000001">
    <property type="entry name" value="DNA polymerase I"/>
    <property type="match status" value="1"/>
</dbReference>
<dbReference type="PANTHER" id="PTHR10133:SF27">
    <property type="entry name" value="DNA POLYMERASE NU"/>
    <property type="match status" value="1"/>
</dbReference>
<keyword evidence="9 16" id="KW-0378">Hydrolase</keyword>
<evidence type="ECO:0000256" key="9">
    <source>
        <dbReference type="ARBA" id="ARBA00022801"/>
    </source>
</evidence>
<dbReference type="SMART" id="SM00475">
    <property type="entry name" value="53EXOc"/>
    <property type="match status" value="1"/>
</dbReference>
<keyword evidence="8 16" id="KW-0227">DNA damage</keyword>
<dbReference type="PRINTS" id="PR00868">
    <property type="entry name" value="DNAPOLI"/>
</dbReference>
<dbReference type="InterPro" id="IPR018320">
    <property type="entry name" value="DNA_polymerase_1"/>
</dbReference>
<dbReference type="SUPFAM" id="SSF53098">
    <property type="entry name" value="Ribonuclease H-like"/>
    <property type="match status" value="1"/>
</dbReference>
<keyword evidence="4 16" id="KW-0808">Transferase</keyword>
<dbReference type="InterPro" id="IPR001098">
    <property type="entry name" value="DNA-dir_DNA_pol_A_palm_dom"/>
</dbReference>
<accession>A0A939D7D1</accession>
<dbReference type="InterPro" id="IPR008918">
    <property type="entry name" value="HhH2"/>
</dbReference>
<dbReference type="Pfam" id="PF01367">
    <property type="entry name" value="5_3_exonuc"/>
    <property type="match status" value="1"/>
</dbReference>
<dbReference type="InterPro" id="IPR012337">
    <property type="entry name" value="RNaseH-like_sf"/>
</dbReference>
<feature type="domain" description="DNA-directed DNA polymerase family A palm" evidence="18">
    <location>
        <begin position="672"/>
        <end position="878"/>
    </location>
</feature>
<dbReference type="CDD" id="cd09859">
    <property type="entry name" value="PIN_53EXO"/>
    <property type="match status" value="1"/>
</dbReference>
<comment type="catalytic activity">
    <reaction evidence="14 16">
        <text>DNA(n) + a 2'-deoxyribonucleoside 5'-triphosphate = DNA(n+1) + diphosphate</text>
        <dbReference type="Rhea" id="RHEA:22508"/>
        <dbReference type="Rhea" id="RHEA-COMP:17339"/>
        <dbReference type="Rhea" id="RHEA-COMP:17340"/>
        <dbReference type="ChEBI" id="CHEBI:33019"/>
        <dbReference type="ChEBI" id="CHEBI:61560"/>
        <dbReference type="ChEBI" id="CHEBI:173112"/>
        <dbReference type="EC" id="2.7.7.7"/>
    </reaction>
</comment>
<dbReference type="EC" id="2.7.7.7" evidence="2 15"/>
<keyword evidence="6 16" id="KW-0235">DNA replication</keyword>
<dbReference type="PANTHER" id="PTHR10133">
    <property type="entry name" value="DNA POLYMERASE I"/>
    <property type="match status" value="1"/>
</dbReference>
<dbReference type="FunFam" id="1.10.150.20:FF:000002">
    <property type="entry name" value="DNA polymerase I"/>
    <property type="match status" value="1"/>
</dbReference>